<protein>
    <submittedName>
        <fullName evidence="2">Uncharacterized protein</fullName>
    </submittedName>
</protein>
<keyword evidence="1" id="KW-1133">Transmembrane helix</keyword>
<keyword evidence="1" id="KW-0472">Membrane</keyword>
<name>A0A0B6ZNF2_9EUPU</name>
<evidence type="ECO:0000256" key="1">
    <source>
        <dbReference type="SAM" id="Phobius"/>
    </source>
</evidence>
<organism evidence="2">
    <name type="scientific">Arion vulgaris</name>
    <dbReference type="NCBI Taxonomy" id="1028688"/>
    <lineage>
        <taxon>Eukaryota</taxon>
        <taxon>Metazoa</taxon>
        <taxon>Spiralia</taxon>
        <taxon>Lophotrochozoa</taxon>
        <taxon>Mollusca</taxon>
        <taxon>Gastropoda</taxon>
        <taxon>Heterobranchia</taxon>
        <taxon>Euthyneura</taxon>
        <taxon>Panpulmonata</taxon>
        <taxon>Eupulmonata</taxon>
        <taxon>Stylommatophora</taxon>
        <taxon>Helicina</taxon>
        <taxon>Arionoidea</taxon>
        <taxon>Arionidae</taxon>
        <taxon>Arion</taxon>
    </lineage>
</organism>
<sequence length="51" mass="5809">MNSDVVMVSRQILCEGLLFLSPVFLFIQVSLSQDFTDTYHLDPQEEGQGFL</sequence>
<accession>A0A0B6ZNF2</accession>
<keyword evidence="1" id="KW-0812">Transmembrane</keyword>
<reference evidence="2" key="1">
    <citation type="submission" date="2014-12" db="EMBL/GenBank/DDBJ databases">
        <title>Insight into the proteome of Arion vulgaris.</title>
        <authorList>
            <person name="Aradska J."/>
            <person name="Bulat T."/>
            <person name="Smidak R."/>
            <person name="Sarate P."/>
            <person name="Gangsoo J."/>
            <person name="Sialana F."/>
            <person name="Bilban M."/>
            <person name="Lubec G."/>
        </authorList>
    </citation>
    <scope>NUCLEOTIDE SEQUENCE</scope>
    <source>
        <tissue evidence="2">Skin</tissue>
    </source>
</reference>
<evidence type="ECO:0000313" key="2">
    <source>
        <dbReference type="EMBL" id="CEK69897.1"/>
    </source>
</evidence>
<dbReference type="EMBL" id="HACG01023032">
    <property type="protein sequence ID" value="CEK69897.1"/>
    <property type="molecule type" value="Transcribed_RNA"/>
</dbReference>
<dbReference type="AlphaFoldDB" id="A0A0B6ZNF2"/>
<gene>
    <name evidence="2" type="primary">ORF72051</name>
</gene>
<proteinExistence type="predicted"/>
<feature type="transmembrane region" description="Helical" evidence="1">
    <location>
        <begin position="12"/>
        <end position="31"/>
    </location>
</feature>